<dbReference type="InterPro" id="IPR010065">
    <property type="entry name" value="AA_ABC_transptr_permease_3TM"/>
</dbReference>
<evidence type="ECO:0000256" key="8">
    <source>
        <dbReference type="RuleBase" id="RU363032"/>
    </source>
</evidence>
<keyword evidence="2 8" id="KW-0813">Transport</keyword>
<evidence type="ECO:0000256" key="1">
    <source>
        <dbReference type="ARBA" id="ARBA00004651"/>
    </source>
</evidence>
<dbReference type="InterPro" id="IPR043429">
    <property type="entry name" value="ArtM/GltK/GlnP/TcyL/YhdX-like"/>
</dbReference>
<evidence type="ECO:0000256" key="5">
    <source>
        <dbReference type="ARBA" id="ARBA00022970"/>
    </source>
</evidence>
<dbReference type="InParanoid" id="A0A0J6WWH1"/>
<sequence>MGQHFDAGYMIRSFPVLVGYVHITVFITLIAAILGIILGSIIAIVRIKKTLVISQLLRIFISFVRGTPFLVQLFLVYFGVPELLSHMGMNVRNVPPILFVLVVFTLYVAAYGAEIMRSSINAVAEGEKEAAASLGMTAIQSYTRVILPQAFALAIPPLINTVISVVKGTALIFNVGIVDIMRKADLMGGNSQRNLELFVDVAVIYGILIFVLTFTGRALEKRCTISSRSTQLQSSEE</sequence>
<dbReference type="GO" id="GO:0022857">
    <property type="term" value="F:transmembrane transporter activity"/>
    <property type="evidence" value="ECO:0007669"/>
    <property type="project" value="InterPro"/>
</dbReference>
<evidence type="ECO:0000313" key="10">
    <source>
        <dbReference type="EMBL" id="KMO86944.1"/>
    </source>
</evidence>
<name>A0A0J6WWH1_9FIRM</name>
<keyword evidence="3" id="KW-1003">Cell membrane</keyword>
<dbReference type="NCBIfam" id="TIGR01726">
    <property type="entry name" value="HEQRo_perm_3TM"/>
    <property type="match status" value="1"/>
</dbReference>
<dbReference type="GO" id="GO:0043190">
    <property type="term" value="C:ATP-binding cassette (ABC) transporter complex"/>
    <property type="evidence" value="ECO:0007669"/>
    <property type="project" value="InterPro"/>
</dbReference>
<gene>
    <name evidence="10" type="ORF">AB840_05300</name>
</gene>
<accession>A0A0J6WWH1</accession>
<evidence type="ECO:0000256" key="4">
    <source>
        <dbReference type="ARBA" id="ARBA00022692"/>
    </source>
</evidence>
<evidence type="ECO:0000256" key="2">
    <source>
        <dbReference type="ARBA" id="ARBA00022448"/>
    </source>
</evidence>
<dbReference type="AlphaFoldDB" id="A0A0J6WWH1"/>
<feature type="transmembrane region" description="Helical" evidence="8">
    <location>
        <begin position="150"/>
        <end position="177"/>
    </location>
</feature>
<dbReference type="InterPro" id="IPR000515">
    <property type="entry name" value="MetI-like"/>
</dbReference>
<dbReference type="GO" id="GO:0006865">
    <property type="term" value="P:amino acid transport"/>
    <property type="evidence" value="ECO:0007669"/>
    <property type="project" value="UniProtKB-KW"/>
</dbReference>
<dbReference type="RefSeq" id="WP_048513797.1">
    <property type="nucleotide sequence ID" value="NZ_FUXD01000007.1"/>
</dbReference>
<evidence type="ECO:0000256" key="7">
    <source>
        <dbReference type="ARBA" id="ARBA00023136"/>
    </source>
</evidence>
<dbReference type="CDD" id="cd06261">
    <property type="entry name" value="TM_PBP2"/>
    <property type="match status" value="1"/>
</dbReference>
<dbReference type="SUPFAM" id="SSF161098">
    <property type="entry name" value="MetI-like"/>
    <property type="match status" value="1"/>
</dbReference>
<keyword evidence="5" id="KW-0029">Amino-acid transport</keyword>
<evidence type="ECO:0000259" key="9">
    <source>
        <dbReference type="PROSITE" id="PS50928"/>
    </source>
</evidence>
<dbReference type="Proteomes" id="UP000036503">
    <property type="component" value="Unassembled WGS sequence"/>
</dbReference>
<feature type="transmembrane region" description="Helical" evidence="8">
    <location>
        <begin position="20"/>
        <end position="44"/>
    </location>
</feature>
<protein>
    <submittedName>
        <fullName evidence="10">Amino acid ABC transporter permease</fullName>
    </submittedName>
</protein>
<reference evidence="10 11" key="1">
    <citation type="submission" date="2015-06" db="EMBL/GenBank/DDBJ databases">
        <title>Draft genome sequence of beer spoilage bacterium Megasphaera cerevisiae type strain 20462.</title>
        <authorList>
            <person name="Kutumbaka K."/>
            <person name="Pasmowitz J."/>
            <person name="Mategko J."/>
            <person name="Reyes D."/>
            <person name="Friedrich A."/>
            <person name="Han S."/>
            <person name="Martens-Habbena W."/>
            <person name="Neal-McKinney J."/>
            <person name="Janagama H.K."/>
            <person name="Nadala C."/>
            <person name="Samadpour M."/>
        </authorList>
    </citation>
    <scope>NUCLEOTIDE SEQUENCE [LARGE SCALE GENOMIC DNA]</scope>
    <source>
        <strain evidence="10 11">DSM 20462</strain>
    </source>
</reference>
<dbReference type="PANTHER" id="PTHR30614">
    <property type="entry name" value="MEMBRANE COMPONENT OF AMINO ACID ABC TRANSPORTER"/>
    <property type="match status" value="1"/>
</dbReference>
<dbReference type="PANTHER" id="PTHR30614:SF0">
    <property type="entry name" value="L-CYSTINE TRANSPORT SYSTEM PERMEASE PROTEIN TCYL"/>
    <property type="match status" value="1"/>
</dbReference>
<feature type="transmembrane region" description="Helical" evidence="8">
    <location>
        <begin position="97"/>
        <end position="113"/>
    </location>
</feature>
<proteinExistence type="inferred from homology"/>
<keyword evidence="7 8" id="KW-0472">Membrane</keyword>
<dbReference type="EMBL" id="LEKT01000012">
    <property type="protein sequence ID" value="KMO86944.1"/>
    <property type="molecule type" value="Genomic_DNA"/>
</dbReference>
<feature type="domain" description="ABC transmembrane type-1" evidence="9">
    <location>
        <begin position="21"/>
        <end position="216"/>
    </location>
</feature>
<comment type="caution">
    <text evidence="10">The sequence shown here is derived from an EMBL/GenBank/DDBJ whole genome shotgun (WGS) entry which is preliminary data.</text>
</comment>
<dbReference type="OrthoDB" id="9787841at2"/>
<evidence type="ECO:0000313" key="11">
    <source>
        <dbReference type="Proteomes" id="UP000036503"/>
    </source>
</evidence>
<keyword evidence="11" id="KW-1185">Reference proteome</keyword>
<dbReference type="STRING" id="39029.BSR42_03925"/>
<keyword evidence="6 8" id="KW-1133">Transmembrane helix</keyword>
<evidence type="ECO:0000256" key="3">
    <source>
        <dbReference type="ARBA" id="ARBA00022475"/>
    </source>
</evidence>
<comment type="similarity">
    <text evidence="8">Belongs to the binding-protein-dependent transport system permease family.</text>
</comment>
<comment type="subcellular location">
    <subcellularLocation>
        <location evidence="1 8">Cell membrane</location>
        <topology evidence="1 8">Multi-pass membrane protein</topology>
    </subcellularLocation>
</comment>
<evidence type="ECO:0000256" key="6">
    <source>
        <dbReference type="ARBA" id="ARBA00022989"/>
    </source>
</evidence>
<organism evidence="10 11">
    <name type="scientific">Megasphaera cerevisiae DSM 20462</name>
    <dbReference type="NCBI Taxonomy" id="1122219"/>
    <lineage>
        <taxon>Bacteria</taxon>
        <taxon>Bacillati</taxon>
        <taxon>Bacillota</taxon>
        <taxon>Negativicutes</taxon>
        <taxon>Veillonellales</taxon>
        <taxon>Veillonellaceae</taxon>
        <taxon>Megasphaera</taxon>
    </lineage>
</organism>
<dbReference type="InterPro" id="IPR035906">
    <property type="entry name" value="MetI-like_sf"/>
</dbReference>
<dbReference type="Gene3D" id="1.10.3720.10">
    <property type="entry name" value="MetI-like"/>
    <property type="match status" value="1"/>
</dbReference>
<dbReference type="PATRIC" id="fig|1122219.3.peg.437"/>
<feature type="transmembrane region" description="Helical" evidence="8">
    <location>
        <begin position="197"/>
        <end position="219"/>
    </location>
</feature>
<feature type="transmembrane region" description="Helical" evidence="8">
    <location>
        <begin position="56"/>
        <end position="77"/>
    </location>
</feature>
<dbReference type="PROSITE" id="PS50928">
    <property type="entry name" value="ABC_TM1"/>
    <property type="match status" value="1"/>
</dbReference>
<keyword evidence="4 8" id="KW-0812">Transmembrane</keyword>
<dbReference type="Pfam" id="PF00528">
    <property type="entry name" value="BPD_transp_1"/>
    <property type="match status" value="1"/>
</dbReference>